<dbReference type="AlphaFoldDB" id="A0AAU7GC18"/>
<feature type="transmembrane region" description="Helical" evidence="1">
    <location>
        <begin position="172"/>
        <end position="193"/>
    </location>
</feature>
<keyword evidence="1" id="KW-0472">Membrane</keyword>
<dbReference type="EMBL" id="CP157390">
    <property type="protein sequence ID" value="XBM48985.1"/>
    <property type="molecule type" value="Genomic_DNA"/>
</dbReference>
<accession>A0AAU7GC18</accession>
<feature type="transmembrane region" description="Helical" evidence="1">
    <location>
        <begin position="130"/>
        <end position="152"/>
    </location>
</feature>
<evidence type="ECO:0000313" key="2">
    <source>
        <dbReference type="EMBL" id="XBM48985.1"/>
    </source>
</evidence>
<gene>
    <name evidence="2" type="ORF">AAME72_03790</name>
</gene>
<proteinExistence type="predicted"/>
<keyword evidence="1" id="KW-1133">Transmembrane helix</keyword>
<evidence type="ECO:0000256" key="1">
    <source>
        <dbReference type="SAM" id="Phobius"/>
    </source>
</evidence>
<reference evidence="2" key="1">
    <citation type="submission" date="2024-05" db="EMBL/GenBank/DDBJ databases">
        <title>The Natural Products Discovery Center: Release of the First 8490 Sequenced Strains for Exploring Actinobacteria Biosynthetic Diversity.</title>
        <authorList>
            <person name="Kalkreuter E."/>
            <person name="Kautsar S.A."/>
            <person name="Yang D."/>
            <person name="Bader C.D."/>
            <person name="Teijaro C.N."/>
            <person name="Fluegel L."/>
            <person name="Davis C.M."/>
            <person name="Simpson J.R."/>
            <person name="Lauterbach L."/>
            <person name="Steele A.D."/>
            <person name="Gui C."/>
            <person name="Meng S."/>
            <person name="Li G."/>
            <person name="Viehrig K."/>
            <person name="Ye F."/>
            <person name="Su P."/>
            <person name="Kiefer A.F."/>
            <person name="Nichols A."/>
            <person name="Cepeda A.J."/>
            <person name="Yan W."/>
            <person name="Fan B."/>
            <person name="Jiang Y."/>
            <person name="Adhikari A."/>
            <person name="Zheng C.-J."/>
            <person name="Schuster L."/>
            <person name="Cowan T.M."/>
            <person name="Smanski M.J."/>
            <person name="Chevrette M.G."/>
            <person name="de Carvalho L.P.S."/>
            <person name="Shen B."/>
        </authorList>
    </citation>
    <scope>NUCLEOTIDE SEQUENCE</scope>
    <source>
        <strain evidence="2">NPDC080035</strain>
    </source>
</reference>
<keyword evidence="1" id="KW-0812">Transmembrane</keyword>
<sequence length="205" mass="21253">MSTTVDTRTSRGDRVAILLFIVAGSLLAGWSVIQSGLAIAAAAGNRDVRVLADFSGTTAHAPIGPGGAMREVELESAYVSAPQLPLASFWALIARELLGSVAVAGIVLCLIWLAVNVLRGRIFSPTNTTLVAVASIGGLVAWAAIALLNTMVANGAIALISDREFDIPVMSIPLQVVLLLAFAAAIVSTAFTVGDRMRRDTEGLV</sequence>
<organism evidence="2">
    <name type="scientific">Leifsonia sp. NPDC080035</name>
    <dbReference type="NCBI Taxonomy" id="3143936"/>
    <lineage>
        <taxon>Bacteria</taxon>
        <taxon>Bacillati</taxon>
        <taxon>Actinomycetota</taxon>
        <taxon>Actinomycetes</taxon>
        <taxon>Micrococcales</taxon>
        <taxon>Microbacteriaceae</taxon>
        <taxon>Leifsonia</taxon>
    </lineage>
</organism>
<evidence type="ECO:0008006" key="3">
    <source>
        <dbReference type="Google" id="ProtNLM"/>
    </source>
</evidence>
<protein>
    <recommendedName>
        <fullName evidence="3">DUF2975 domain-containing protein</fullName>
    </recommendedName>
</protein>
<feature type="transmembrane region" description="Helical" evidence="1">
    <location>
        <begin position="97"/>
        <end position="118"/>
    </location>
</feature>
<dbReference type="RefSeq" id="WP_348788906.1">
    <property type="nucleotide sequence ID" value="NZ_CP157390.1"/>
</dbReference>
<name>A0AAU7GC18_9MICO</name>